<dbReference type="eggNOG" id="COG5002">
    <property type="taxonomic scope" value="Bacteria"/>
</dbReference>
<dbReference type="InterPro" id="IPR036097">
    <property type="entry name" value="HisK_dim/P_sf"/>
</dbReference>
<dbReference type="InterPro" id="IPR035965">
    <property type="entry name" value="PAS-like_dom_sf"/>
</dbReference>
<dbReference type="InterPro" id="IPR003594">
    <property type="entry name" value="HATPase_dom"/>
</dbReference>
<evidence type="ECO:0000313" key="11">
    <source>
        <dbReference type="Proteomes" id="UP000009026"/>
    </source>
</evidence>
<dbReference type="SMART" id="SM00091">
    <property type="entry name" value="PAS"/>
    <property type="match status" value="1"/>
</dbReference>
<name>A0A0H4WU88_9BACT</name>
<dbReference type="PROSITE" id="PS50113">
    <property type="entry name" value="PAC"/>
    <property type="match status" value="1"/>
</dbReference>
<accession>A0A0H4WU88</accession>
<organism evidence="10 11">
    <name type="scientific">Pseudomyxococcus hansupus</name>
    <dbReference type="NCBI Taxonomy" id="1297742"/>
    <lineage>
        <taxon>Bacteria</taxon>
        <taxon>Pseudomonadati</taxon>
        <taxon>Myxococcota</taxon>
        <taxon>Myxococcia</taxon>
        <taxon>Myxococcales</taxon>
        <taxon>Cystobacterineae</taxon>
        <taxon>Myxococcaceae</taxon>
        <taxon>Pseudomyxococcus</taxon>
    </lineage>
</organism>
<dbReference type="SMART" id="SM00388">
    <property type="entry name" value="HisKA"/>
    <property type="match status" value="1"/>
</dbReference>
<dbReference type="PRINTS" id="PR00344">
    <property type="entry name" value="BCTRLSENSOR"/>
</dbReference>
<dbReference type="InterPro" id="IPR000014">
    <property type="entry name" value="PAS"/>
</dbReference>
<proteinExistence type="predicted"/>
<feature type="domain" description="PAC" evidence="9">
    <location>
        <begin position="95"/>
        <end position="153"/>
    </location>
</feature>
<dbReference type="STRING" id="1297742.A176_003913"/>
<dbReference type="Pfam" id="PF00512">
    <property type="entry name" value="HisKA"/>
    <property type="match status" value="1"/>
</dbReference>
<dbReference type="InterPro" id="IPR004358">
    <property type="entry name" value="Sig_transdc_His_kin-like_C"/>
</dbReference>
<dbReference type="SUPFAM" id="SSF47384">
    <property type="entry name" value="Homodimeric domain of signal transducing histidine kinase"/>
    <property type="match status" value="1"/>
</dbReference>
<reference evidence="10 11" key="1">
    <citation type="journal article" date="2016" name="PLoS ONE">
        <title>Complete Genome Sequence and Comparative Genomics of a Novel Myxobacterium Myxococcus hansupus.</title>
        <authorList>
            <person name="Sharma G."/>
            <person name="Narwani T."/>
            <person name="Subramanian S."/>
        </authorList>
    </citation>
    <scope>NUCLEOTIDE SEQUENCE [LARGE SCALE GENOMIC DNA]</scope>
    <source>
        <strain evidence="11">mixupus</strain>
    </source>
</reference>
<evidence type="ECO:0000256" key="4">
    <source>
        <dbReference type="ARBA" id="ARBA00022679"/>
    </source>
</evidence>
<feature type="domain" description="PAS" evidence="8">
    <location>
        <begin position="26"/>
        <end position="99"/>
    </location>
</feature>
<dbReference type="CDD" id="cd00082">
    <property type="entry name" value="HisKA"/>
    <property type="match status" value="1"/>
</dbReference>
<dbReference type="InterPro" id="IPR036890">
    <property type="entry name" value="HATPase_C_sf"/>
</dbReference>
<sequence>MEDIKGCPGNAESHALTGPSDSKQDAADQLRLLIECVTDHAILTLDLHGHVASWNPGAERIKGYRSEEIVGQHFSRFYPPEAVAANKPQRGLDVATREGRFEEDGWRVRKDGSRFWANVVITALLDETGQLRGFGKVTRDFTARYQAQERREMERLREALRIRDDFLSVASHELRTPLTPLHLKLTAMRRAIDQAPNGAVSSERVSRDLDVAVRQVRKLAELVDDLLDVSRITVGQMKLERAPTDLTPLLREVVARYLPQATQVGCSVRLDAPAPVRGDWDARRVEQVMTNLLSNALKYGAGKPVDVSLHAEAGMARLTVRDEGIGIAQDALPHVFDRFMRAVSGRNYGGLGLGLYIAHQVVTAHGGDIQVRSELDHGSTFSVRLPLAPI</sequence>
<evidence type="ECO:0000256" key="6">
    <source>
        <dbReference type="SAM" id="MobiDB-lite"/>
    </source>
</evidence>
<dbReference type="SUPFAM" id="SSF55785">
    <property type="entry name" value="PYP-like sensor domain (PAS domain)"/>
    <property type="match status" value="1"/>
</dbReference>
<dbReference type="AlphaFoldDB" id="A0A0H4WU88"/>
<dbReference type="Proteomes" id="UP000009026">
    <property type="component" value="Chromosome"/>
</dbReference>
<dbReference type="GO" id="GO:0000155">
    <property type="term" value="F:phosphorelay sensor kinase activity"/>
    <property type="evidence" value="ECO:0007669"/>
    <property type="project" value="InterPro"/>
</dbReference>
<dbReference type="Pfam" id="PF13426">
    <property type="entry name" value="PAS_9"/>
    <property type="match status" value="1"/>
</dbReference>
<protein>
    <recommendedName>
        <fullName evidence="2">histidine kinase</fullName>
        <ecNumber evidence="2">2.7.13.3</ecNumber>
    </recommendedName>
</protein>
<dbReference type="GO" id="GO:0009927">
    <property type="term" value="F:histidine phosphotransfer kinase activity"/>
    <property type="evidence" value="ECO:0007669"/>
    <property type="project" value="TreeGrafter"/>
</dbReference>
<dbReference type="SUPFAM" id="SSF55874">
    <property type="entry name" value="ATPase domain of HSP90 chaperone/DNA topoisomerase II/histidine kinase"/>
    <property type="match status" value="1"/>
</dbReference>
<dbReference type="InterPro" id="IPR005467">
    <property type="entry name" value="His_kinase_dom"/>
</dbReference>
<dbReference type="NCBIfam" id="TIGR00229">
    <property type="entry name" value="sensory_box"/>
    <property type="match status" value="1"/>
</dbReference>
<gene>
    <name evidence="10" type="ORF">A176_003913</name>
</gene>
<evidence type="ECO:0000313" key="10">
    <source>
        <dbReference type="EMBL" id="AKQ67001.1"/>
    </source>
</evidence>
<keyword evidence="5 10" id="KW-0418">Kinase</keyword>
<dbReference type="Gene3D" id="3.30.450.20">
    <property type="entry name" value="PAS domain"/>
    <property type="match status" value="1"/>
</dbReference>
<keyword evidence="11" id="KW-1185">Reference proteome</keyword>
<evidence type="ECO:0000259" key="9">
    <source>
        <dbReference type="PROSITE" id="PS50113"/>
    </source>
</evidence>
<keyword evidence="4" id="KW-0808">Transferase</keyword>
<comment type="catalytic activity">
    <reaction evidence="1">
        <text>ATP + protein L-histidine = ADP + protein N-phospho-L-histidine.</text>
        <dbReference type="EC" id="2.7.13.3"/>
    </reaction>
</comment>
<dbReference type="GO" id="GO:0005886">
    <property type="term" value="C:plasma membrane"/>
    <property type="evidence" value="ECO:0007669"/>
    <property type="project" value="TreeGrafter"/>
</dbReference>
<dbReference type="InterPro" id="IPR000700">
    <property type="entry name" value="PAS-assoc_C"/>
</dbReference>
<evidence type="ECO:0000256" key="2">
    <source>
        <dbReference type="ARBA" id="ARBA00012438"/>
    </source>
</evidence>
<dbReference type="FunFam" id="3.30.565.10:FF:000006">
    <property type="entry name" value="Sensor histidine kinase WalK"/>
    <property type="match status" value="1"/>
</dbReference>
<dbReference type="PROSITE" id="PS50112">
    <property type="entry name" value="PAS"/>
    <property type="match status" value="1"/>
</dbReference>
<evidence type="ECO:0000256" key="1">
    <source>
        <dbReference type="ARBA" id="ARBA00000085"/>
    </source>
</evidence>
<dbReference type="PANTHER" id="PTHR43047:SF72">
    <property type="entry name" value="OSMOSENSING HISTIDINE PROTEIN KINASE SLN1"/>
    <property type="match status" value="1"/>
</dbReference>
<dbReference type="PATRIC" id="fig|1297742.4.peg.3955"/>
<dbReference type="SMART" id="SM00387">
    <property type="entry name" value="HATPase_c"/>
    <property type="match status" value="1"/>
</dbReference>
<dbReference type="PROSITE" id="PS50109">
    <property type="entry name" value="HIS_KIN"/>
    <property type="match status" value="1"/>
</dbReference>
<dbReference type="KEGG" id="mym:A176_003913"/>
<dbReference type="CDD" id="cd00075">
    <property type="entry name" value="HATPase"/>
    <property type="match status" value="1"/>
</dbReference>
<feature type="domain" description="Histidine kinase" evidence="7">
    <location>
        <begin position="169"/>
        <end position="389"/>
    </location>
</feature>
<dbReference type="Gene3D" id="1.10.287.130">
    <property type="match status" value="1"/>
</dbReference>
<dbReference type="CDD" id="cd00130">
    <property type="entry name" value="PAS"/>
    <property type="match status" value="1"/>
</dbReference>
<evidence type="ECO:0000256" key="5">
    <source>
        <dbReference type="ARBA" id="ARBA00022777"/>
    </source>
</evidence>
<evidence type="ECO:0000259" key="7">
    <source>
        <dbReference type="PROSITE" id="PS50109"/>
    </source>
</evidence>
<dbReference type="OrthoDB" id="5525648at2"/>
<dbReference type="EC" id="2.7.13.3" evidence="2"/>
<dbReference type="Gene3D" id="3.30.565.10">
    <property type="entry name" value="Histidine kinase-like ATPase, C-terminal domain"/>
    <property type="match status" value="1"/>
</dbReference>
<keyword evidence="3" id="KW-0597">Phosphoprotein</keyword>
<dbReference type="PANTHER" id="PTHR43047">
    <property type="entry name" value="TWO-COMPONENT HISTIDINE PROTEIN KINASE"/>
    <property type="match status" value="1"/>
</dbReference>
<dbReference type="EMBL" id="CP012109">
    <property type="protein sequence ID" value="AKQ67001.1"/>
    <property type="molecule type" value="Genomic_DNA"/>
</dbReference>
<dbReference type="InterPro" id="IPR003661">
    <property type="entry name" value="HisK_dim/P_dom"/>
</dbReference>
<evidence type="ECO:0000259" key="8">
    <source>
        <dbReference type="PROSITE" id="PS50112"/>
    </source>
</evidence>
<evidence type="ECO:0000256" key="3">
    <source>
        <dbReference type="ARBA" id="ARBA00022553"/>
    </source>
</evidence>
<feature type="region of interest" description="Disordered" evidence="6">
    <location>
        <begin position="1"/>
        <end position="22"/>
    </location>
</feature>
<dbReference type="Pfam" id="PF02518">
    <property type="entry name" value="HATPase_c"/>
    <property type="match status" value="1"/>
</dbReference>